<evidence type="ECO:0000256" key="3">
    <source>
        <dbReference type="ARBA" id="ARBA00023139"/>
    </source>
</evidence>
<reference evidence="6 7" key="1">
    <citation type="submission" date="2017-11" db="EMBL/GenBank/DDBJ databases">
        <title>Genomic Encyclopedia of Type Strains, Phase III (KMG-III): the genomes of soil and plant-associated and newly described type strains.</title>
        <authorList>
            <person name="Whitman W."/>
        </authorList>
    </citation>
    <scope>NUCLEOTIDE SEQUENCE [LARGE SCALE GENOMIC DNA]</scope>
    <source>
        <strain evidence="6 7">CGMCC 1.12274</strain>
    </source>
</reference>
<keyword evidence="2" id="KW-0472">Membrane</keyword>
<keyword evidence="1" id="KW-0732">Signal</keyword>
<keyword evidence="4" id="KW-0449">Lipoprotein</keyword>
<proteinExistence type="predicted"/>
<dbReference type="AlphaFoldDB" id="A0A2N0HKR3"/>
<accession>A0A2N0HKR3</accession>
<gene>
    <name evidence="6" type="ORF">B0I00_1789</name>
</gene>
<comment type="caution">
    <text evidence="6">The sequence shown here is derived from an EMBL/GenBank/DDBJ whole genome shotgun (WGS) entry which is preliminary data.</text>
</comment>
<evidence type="ECO:0000313" key="7">
    <source>
        <dbReference type="Proteomes" id="UP000232587"/>
    </source>
</evidence>
<evidence type="ECO:0000256" key="2">
    <source>
        <dbReference type="ARBA" id="ARBA00023136"/>
    </source>
</evidence>
<dbReference type="Gene3D" id="2.40.128.200">
    <property type="match status" value="1"/>
</dbReference>
<evidence type="ECO:0000256" key="4">
    <source>
        <dbReference type="ARBA" id="ARBA00023288"/>
    </source>
</evidence>
<dbReference type="RefSeq" id="WP_157812511.1">
    <property type="nucleotide sequence ID" value="NZ_PHUF01000003.1"/>
</dbReference>
<dbReference type="SUPFAM" id="SSF141488">
    <property type="entry name" value="YdhA-like"/>
    <property type="match status" value="1"/>
</dbReference>
<evidence type="ECO:0000256" key="1">
    <source>
        <dbReference type="ARBA" id="ARBA00022729"/>
    </source>
</evidence>
<dbReference type="InterPro" id="IPR018660">
    <property type="entry name" value="MliC"/>
</dbReference>
<protein>
    <submittedName>
        <fullName evidence="6">Membrane-bound lysozyme inhibitor of c-type lysozyme MliC</fullName>
    </submittedName>
</protein>
<keyword evidence="7" id="KW-1185">Reference proteome</keyword>
<dbReference type="OrthoDB" id="7596721at2"/>
<dbReference type="EMBL" id="PHUF01000003">
    <property type="protein sequence ID" value="PKB19553.1"/>
    <property type="molecule type" value="Genomic_DNA"/>
</dbReference>
<name>A0A2N0HKR3_9SPHN</name>
<evidence type="ECO:0000313" key="6">
    <source>
        <dbReference type="EMBL" id="PKB19553.1"/>
    </source>
</evidence>
<dbReference type="InterPro" id="IPR036328">
    <property type="entry name" value="MliC_sf"/>
</dbReference>
<sequence>MNNPALFSLSLAIAALGGCATDRPGPMRQVAYGCDRGAGITVQYSGNEAAIIGSGGERIVMQQRPSGSGFWYQSPTHSIRGKGDMITYTVGRMVPMTCTALQPMPR</sequence>
<evidence type="ECO:0000259" key="5">
    <source>
        <dbReference type="Pfam" id="PF09864"/>
    </source>
</evidence>
<feature type="domain" description="C-type lysozyme inhibitor" evidence="5">
    <location>
        <begin position="32"/>
        <end position="87"/>
    </location>
</feature>
<keyword evidence="3" id="KW-0564">Palmitate</keyword>
<organism evidence="6 7">
    <name type="scientific">Novosphingobium kunmingense</name>
    <dbReference type="NCBI Taxonomy" id="1211806"/>
    <lineage>
        <taxon>Bacteria</taxon>
        <taxon>Pseudomonadati</taxon>
        <taxon>Pseudomonadota</taxon>
        <taxon>Alphaproteobacteria</taxon>
        <taxon>Sphingomonadales</taxon>
        <taxon>Sphingomonadaceae</taxon>
        <taxon>Novosphingobium</taxon>
    </lineage>
</organism>
<dbReference type="Proteomes" id="UP000232587">
    <property type="component" value="Unassembled WGS sequence"/>
</dbReference>
<dbReference type="Pfam" id="PF09864">
    <property type="entry name" value="MliC"/>
    <property type="match status" value="1"/>
</dbReference>